<name>A0A834ZML6_TETSI</name>
<keyword evidence="3" id="KW-1185">Reference proteome</keyword>
<dbReference type="GO" id="GO:0015990">
    <property type="term" value="P:electron transport coupled proton transport"/>
    <property type="evidence" value="ECO:0007669"/>
    <property type="project" value="TreeGrafter"/>
</dbReference>
<accession>A0A834ZML6</accession>
<dbReference type="GO" id="GO:0051536">
    <property type="term" value="F:iron-sulfur cluster binding"/>
    <property type="evidence" value="ECO:0007669"/>
    <property type="project" value="InterPro"/>
</dbReference>
<sequence length="120" mass="13293">MAIQGFEALSSSFPQADFVESTSQFVVLNLLFRLAFSLSEVAPPTLLLGLVQSSMSAMFTVRRVDKLIIVDVYLPGCPPKPEAVMDAITKLRKKVEEDGCVAKIRHGETFADHLRYFEGL</sequence>
<protein>
    <recommendedName>
        <fullName evidence="1">NADH:ubiquinone oxidoreductase-like 20kDa subunit domain-containing protein</fullName>
    </recommendedName>
</protein>
<dbReference type="PANTHER" id="PTHR11995">
    <property type="entry name" value="NADH DEHYDROGENASE"/>
    <property type="match status" value="1"/>
</dbReference>
<gene>
    <name evidence="2" type="ORF">HHK36_003095</name>
</gene>
<dbReference type="Proteomes" id="UP000655225">
    <property type="component" value="Unassembled WGS sequence"/>
</dbReference>
<reference evidence="2 3" key="1">
    <citation type="submission" date="2020-04" db="EMBL/GenBank/DDBJ databases">
        <title>Plant Genome Project.</title>
        <authorList>
            <person name="Zhang R.-G."/>
        </authorList>
    </citation>
    <scope>NUCLEOTIDE SEQUENCE [LARGE SCALE GENOMIC DNA]</scope>
    <source>
        <strain evidence="2">YNK0</strain>
        <tissue evidence="2">Leaf</tissue>
    </source>
</reference>
<evidence type="ECO:0000259" key="1">
    <source>
        <dbReference type="Pfam" id="PF01058"/>
    </source>
</evidence>
<evidence type="ECO:0000313" key="2">
    <source>
        <dbReference type="EMBL" id="KAF8410564.1"/>
    </source>
</evidence>
<dbReference type="GO" id="GO:0045271">
    <property type="term" value="C:respiratory chain complex I"/>
    <property type="evidence" value="ECO:0007669"/>
    <property type="project" value="TreeGrafter"/>
</dbReference>
<dbReference type="GO" id="GO:0008137">
    <property type="term" value="F:NADH dehydrogenase (ubiquinone) activity"/>
    <property type="evidence" value="ECO:0007669"/>
    <property type="project" value="TreeGrafter"/>
</dbReference>
<dbReference type="Gene3D" id="3.40.50.12280">
    <property type="match status" value="1"/>
</dbReference>
<dbReference type="GO" id="GO:0009060">
    <property type="term" value="P:aerobic respiration"/>
    <property type="evidence" value="ECO:0007669"/>
    <property type="project" value="TreeGrafter"/>
</dbReference>
<dbReference type="EMBL" id="JABCRI010000002">
    <property type="protein sequence ID" value="KAF8410564.1"/>
    <property type="molecule type" value="Genomic_DNA"/>
</dbReference>
<evidence type="ECO:0000313" key="3">
    <source>
        <dbReference type="Proteomes" id="UP000655225"/>
    </source>
</evidence>
<organism evidence="2 3">
    <name type="scientific">Tetracentron sinense</name>
    <name type="common">Spur-leaf</name>
    <dbReference type="NCBI Taxonomy" id="13715"/>
    <lineage>
        <taxon>Eukaryota</taxon>
        <taxon>Viridiplantae</taxon>
        <taxon>Streptophyta</taxon>
        <taxon>Embryophyta</taxon>
        <taxon>Tracheophyta</taxon>
        <taxon>Spermatophyta</taxon>
        <taxon>Magnoliopsida</taxon>
        <taxon>Trochodendrales</taxon>
        <taxon>Trochodendraceae</taxon>
        <taxon>Tetracentron</taxon>
    </lineage>
</organism>
<proteinExistence type="predicted"/>
<dbReference type="OrthoDB" id="1889813at2759"/>
<feature type="domain" description="NADH:ubiquinone oxidoreductase-like 20kDa subunit" evidence="1">
    <location>
        <begin position="59"/>
        <end position="91"/>
    </location>
</feature>
<dbReference type="InterPro" id="IPR006137">
    <property type="entry name" value="NADH_UbQ_OxRdtase-like_20kDa"/>
</dbReference>
<dbReference type="Pfam" id="PF01058">
    <property type="entry name" value="Oxidored_q6"/>
    <property type="match status" value="1"/>
</dbReference>
<dbReference type="AlphaFoldDB" id="A0A834ZML6"/>
<dbReference type="PANTHER" id="PTHR11995:SF14">
    <property type="entry name" value="NADH DEHYDROGENASE [UBIQUINONE] IRON-SULFUR PROTEIN 7, MITOCHONDRIAL"/>
    <property type="match status" value="1"/>
</dbReference>
<comment type="caution">
    <text evidence="2">The sequence shown here is derived from an EMBL/GenBank/DDBJ whole genome shotgun (WGS) entry which is preliminary data.</text>
</comment>
<dbReference type="SUPFAM" id="SSF56770">
    <property type="entry name" value="HydA/Nqo6-like"/>
    <property type="match status" value="1"/>
</dbReference>